<dbReference type="SUPFAM" id="SSF49899">
    <property type="entry name" value="Concanavalin A-like lectins/glucanases"/>
    <property type="match status" value="1"/>
</dbReference>
<dbReference type="PANTHER" id="PTHR10963:SF55">
    <property type="entry name" value="GLYCOSIDE HYDROLASE FAMILY 16 PROTEIN"/>
    <property type="match status" value="1"/>
</dbReference>
<dbReference type="PATRIC" id="fig|1385369.3.peg.5920"/>
<dbReference type="AlphaFoldDB" id="W9GWT7"/>
<comment type="similarity">
    <text evidence="1">Belongs to the glycosyl hydrolase 16 family.</text>
</comment>
<dbReference type="InterPro" id="IPR013320">
    <property type="entry name" value="ConA-like_dom_sf"/>
</dbReference>
<dbReference type="PANTHER" id="PTHR10963">
    <property type="entry name" value="GLYCOSYL HYDROLASE-RELATED"/>
    <property type="match status" value="1"/>
</dbReference>
<dbReference type="GO" id="GO:0005975">
    <property type="term" value="P:carbohydrate metabolic process"/>
    <property type="evidence" value="ECO:0007669"/>
    <property type="project" value="InterPro"/>
</dbReference>
<feature type="domain" description="GH16" evidence="2">
    <location>
        <begin position="36"/>
        <end position="270"/>
    </location>
</feature>
<dbReference type="InterPro" id="IPR050546">
    <property type="entry name" value="Glycosyl_Hydrlase_16"/>
</dbReference>
<evidence type="ECO:0000313" key="3">
    <source>
        <dbReference type="EMBL" id="EWY37101.1"/>
    </source>
</evidence>
<dbReference type="InterPro" id="IPR000757">
    <property type="entry name" value="Beta-glucanase-like"/>
</dbReference>
<accession>W9GWT7</accession>
<sequence>MTRVAVIARILPVLAILVWSLQGVSRAENALTLDLSDYELTFEEDFDRLDVSAWGPGTRWIAHTPWNGDFGDAAFADPRPGFPFTVKDGVLAIEARKDEGGKWASGLLASVDGAGRGFSQRYGYFEMRAKFPKGEGTWPAFWLIGLDRLTHTSEVDVVEHYGHFPGRYTASVHVWDRKTASKSSSVHHRVLVAPGSLYDDYNTFGAKIDADWIIFYFNRQEVWRQSTPEHHKQPMYLLVDLGVGAGWPTENTPDPSVMLVDYVKVWARED</sequence>
<dbReference type="PROSITE" id="PS51762">
    <property type="entry name" value="GH16_2"/>
    <property type="match status" value="1"/>
</dbReference>
<dbReference type="OrthoDB" id="9809583at2"/>
<dbReference type="Pfam" id="PF00722">
    <property type="entry name" value="Glyco_hydro_16"/>
    <property type="match status" value="1"/>
</dbReference>
<evidence type="ECO:0000259" key="2">
    <source>
        <dbReference type="PROSITE" id="PS51762"/>
    </source>
</evidence>
<proteinExistence type="inferred from homology"/>
<dbReference type="RefSeq" id="WP_037459543.1">
    <property type="nucleotide sequence ID" value="NZ_AVFL01000031.1"/>
</dbReference>
<keyword evidence="4" id="KW-1185">Reference proteome</keyword>
<dbReference type="Gene3D" id="2.60.120.200">
    <property type="match status" value="1"/>
</dbReference>
<dbReference type="EMBL" id="AVFL01000031">
    <property type="protein sequence ID" value="EWY37101.1"/>
    <property type="molecule type" value="Genomic_DNA"/>
</dbReference>
<dbReference type="Proteomes" id="UP000019486">
    <property type="component" value="Unassembled WGS sequence"/>
</dbReference>
<evidence type="ECO:0000256" key="1">
    <source>
        <dbReference type="ARBA" id="ARBA00006865"/>
    </source>
</evidence>
<gene>
    <name evidence="3" type="ORF">N825_21890</name>
</gene>
<dbReference type="CDD" id="cd08023">
    <property type="entry name" value="GH16_laminarinase_like"/>
    <property type="match status" value="1"/>
</dbReference>
<dbReference type="GO" id="GO:0004553">
    <property type="term" value="F:hydrolase activity, hydrolyzing O-glycosyl compounds"/>
    <property type="evidence" value="ECO:0007669"/>
    <property type="project" value="InterPro"/>
</dbReference>
<evidence type="ECO:0000313" key="4">
    <source>
        <dbReference type="Proteomes" id="UP000019486"/>
    </source>
</evidence>
<comment type="caution">
    <text evidence="3">The sequence shown here is derived from an EMBL/GenBank/DDBJ whole genome shotgun (WGS) entry which is preliminary data.</text>
</comment>
<name>W9GWT7_9PROT</name>
<reference evidence="3 4" key="1">
    <citation type="submission" date="2013-08" db="EMBL/GenBank/DDBJ databases">
        <title>The genome sequence of Skermanella stibiiresistens.</title>
        <authorList>
            <person name="Zhu W."/>
            <person name="Wang G."/>
        </authorList>
    </citation>
    <scope>NUCLEOTIDE SEQUENCE [LARGE SCALE GENOMIC DNA]</scope>
    <source>
        <strain evidence="3 4">SB22</strain>
    </source>
</reference>
<dbReference type="STRING" id="1385369.N825_21890"/>
<protein>
    <recommendedName>
        <fullName evidence="2">GH16 domain-containing protein</fullName>
    </recommendedName>
</protein>
<organism evidence="3 4">
    <name type="scientific">Skermanella stibiiresistens SB22</name>
    <dbReference type="NCBI Taxonomy" id="1385369"/>
    <lineage>
        <taxon>Bacteria</taxon>
        <taxon>Pseudomonadati</taxon>
        <taxon>Pseudomonadota</taxon>
        <taxon>Alphaproteobacteria</taxon>
        <taxon>Rhodospirillales</taxon>
        <taxon>Azospirillaceae</taxon>
        <taxon>Skermanella</taxon>
    </lineage>
</organism>